<feature type="domain" description="Integrase catalytic" evidence="1">
    <location>
        <begin position="1"/>
        <end position="115"/>
    </location>
</feature>
<dbReference type="PANTHER" id="PTHR45835">
    <property type="entry name" value="YALI0A06105P"/>
    <property type="match status" value="1"/>
</dbReference>
<sequence length="236" mass="27635">MDFIEGLPPSKGKSTLLVVVDWLSKYAHFIPIAHPYTAVSVAQVLFEKIFSLAYHPQTDGQTEVVNRTIEMYLRCLTRDHPKDWATWIPWVEFSYNIAYHSSIKTSPFEFLYGRPPPNLLSYTASTTKVDAVDIALKNRDVFLKQVRQCLAQAQERMKRVYDQGHHEERFEVGDRVYLKLQAYRQHSVQFRKHAKLSPRFYGPFRVDQKIGEVSYKLDLPKWSHIHPVFHVSLLKQ</sequence>
<dbReference type="PROSITE" id="PS50994">
    <property type="entry name" value="INTEGRASE"/>
    <property type="match status" value="1"/>
</dbReference>
<dbReference type="Proteomes" id="UP000325577">
    <property type="component" value="Linkage Group LG13"/>
</dbReference>
<dbReference type="PANTHER" id="PTHR45835:SF99">
    <property type="entry name" value="CHROMO DOMAIN-CONTAINING PROTEIN-RELATED"/>
    <property type="match status" value="1"/>
</dbReference>
<evidence type="ECO:0000259" key="1">
    <source>
        <dbReference type="PROSITE" id="PS50994"/>
    </source>
</evidence>
<proteinExistence type="predicted"/>
<dbReference type="Gene3D" id="3.30.420.10">
    <property type="entry name" value="Ribonuclease H-like superfamily/Ribonuclease H"/>
    <property type="match status" value="2"/>
</dbReference>
<organism evidence="2 3">
    <name type="scientific">Nyssa sinensis</name>
    <dbReference type="NCBI Taxonomy" id="561372"/>
    <lineage>
        <taxon>Eukaryota</taxon>
        <taxon>Viridiplantae</taxon>
        <taxon>Streptophyta</taxon>
        <taxon>Embryophyta</taxon>
        <taxon>Tracheophyta</taxon>
        <taxon>Spermatophyta</taxon>
        <taxon>Magnoliopsida</taxon>
        <taxon>eudicotyledons</taxon>
        <taxon>Gunneridae</taxon>
        <taxon>Pentapetalae</taxon>
        <taxon>asterids</taxon>
        <taxon>Cornales</taxon>
        <taxon>Nyssaceae</taxon>
        <taxon>Nyssa</taxon>
    </lineage>
</organism>
<dbReference type="GO" id="GO:0015074">
    <property type="term" value="P:DNA integration"/>
    <property type="evidence" value="ECO:0007669"/>
    <property type="project" value="InterPro"/>
</dbReference>
<dbReference type="AlphaFoldDB" id="A0A5J5BFD5"/>
<name>A0A5J5BFD5_9ASTE</name>
<protein>
    <recommendedName>
        <fullName evidence="1">Integrase catalytic domain-containing protein</fullName>
    </recommendedName>
</protein>
<keyword evidence="3" id="KW-1185">Reference proteome</keyword>
<dbReference type="Pfam" id="PF24626">
    <property type="entry name" value="SH3_Tf2-1"/>
    <property type="match status" value="1"/>
</dbReference>
<dbReference type="GO" id="GO:0003676">
    <property type="term" value="F:nucleic acid binding"/>
    <property type="evidence" value="ECO:0007669"/>
    <property type="project" value="InterPro"/>
</dbReference>
<evidence type="ECO:0000313" key="3">
    <source>
        <dbReference type="Proteomes" id="UP000325577"/>
    </source>
</evidence>
<dbReference type="InterPro" id="IPR001584">
    <property type="entry name" value="Integrase_cat-core"/>
</dbReference>
<dbReference type="InterPro" id="IPR012337">
    <property type="entry name" value="RNaseH-like_sf"/>
</dbReference>
<evidence type="ECO:0000313" key="2">
    <source>
        <dbReference type="EMBL" id="KAA8541336.1"/>
    </source>
</evidence>
<accession>A0A5J5BFD5</accession>
<reference evidence="2 3" key="1">
    <citation type="submission" date="2019-09" db="EMBL/GenBank/DDBJ databases">
        <title>A chromosome-level genome assembly of the Chinese tupelo Nyssa sinensis.</title>
        <authorList>
            <person name="Yang X."/>
            <person name="Kang M."/>
            <person name="Yang Y."/>
            <person name="Xiong H."/>
            <person name="Wang M."/>
            <person name="Zhang Z."/>
            <person name="Wang Z."/>
            <person name="Wu H."/>
            <person name="Ma T."/>
            <person name="Liu J."/>
            <person name="Xi Z."/>
        </authorList>
    </citation>
    <scope>NUCLEOTIDE SEQUENCE [LARGE SCALE GENOMIC DNA]</scope>
    <source>
        <strain evidence="2">J267</strain>
        <tissue evidence="2">Leaf</tissue>
    </source>
</reference>
<dbReference type="InterPro" id="IPR036397">
    <property type="entry name" value="RNaseH_sf"/>
</dbReference>
<dbReference type="OrthoDB" id="5554229at2759"/>
<dbReference type="InterPro" id="IPR056924">
    <property type="entry name" value="SH3_Tf2-1"/>
</dbReference>
<gene>
    <name evidence="2" type="ORF">F0562_025299</name>
</gene>
<dbReference type="EMBL" id="CM018036">
    <property type="protein sequence ID" value="KAA8541336.1"/>
    <property type="molecule type" value="Genomic_DNA"/>
</dbReference>
<dbReference type="SUPFAM" id="SSF53098">
    <property type="entry name" value="Ribonuclease H-like"/>
    <property type="match status" value="1"/>
</dbReference>